<dbReference type="Proteomes" id="UP000694388">
    <property type="component" value="Unplaced"/>
</dbReference>
<evidence type="ECO:0000256" key="4">
    <source>
        <dbReference type="SAM" id="MobiDB-lite"/>
    </source>
</evidence>
<comment type="function">
    <text evidence="1">Extremely potent competitive inhibitor of cAMP-dependent protein kinase activity, this protein interacts with the catalytic subunit of the enzyme after the cAMP-induced dissociation of its regulatory chains.</text>
</comment>
<reference evidence="5" key="2">
    <citation type="submission" date="2025-09" db="UniProtKB">
        <authorList>
            <consortium name="Ensembl"/>
        </authorList>
    </citation>
    <scope>IDENTIFICATION</scope>
</reference>
<dbReference type="Pfam" id="PF02827">
    <property type="entry name" value="PKI"/>
    <property type="match status" value="1"/>
</dbReference>
<dbReference type="AlphaFoldDB" id="A0A8C4N8R2"/>
<evidence type="ECO:0000313" key="6">
    <source>
        <dbReference type="Proteomes" id="UP000694388"/>
    </source>
</evidence>
<sequence length="83" mass="9230">MTHMEPIVSDFAASGRSGRRNALPDILSSSGKHPAELPLKLSDLSVGGECQNTSQKYHNERLLNRQFVLLFSPPKTMLNFSQM</sequence>
<dbReference type="GO" id="GO:0004862">
    <property type="term" value="F:cAMP-dependent protein kinase inhibitor activity"/>
    <property type="evidence" value="ECO:0007669"/>
    <property type="project" value="InterPro"/>
</dbReference>
<dbReference type="OMA" id="THMEPIV"/>
<dbReference type="PANTHER" id="PTHR15416">
    <property type="entry name" value="CAMP-DEPENDENT PROTEIN KINASE INHIBITOR/PKI"/>
    <property type="match status" value="1"/>
</dbReference>
<evidence type="ECO:0000313" key="5">
    <source>
        <dbReference type="Ensembl" id="ENSEBUP00000002494.1"/>
    </source>
</evidence>
<protein>
    <recommendedName>
        <fullName evidence="7">cAMP-dependent protein kinase inhibitor beta</fullName>
    </recommendedName>
</protein>
<evidence type="ECO:0000256" key="1">
    <source>
        <dbReference type="ARBA" id="ARBA00002844"/>
    </source>
</evidence>
<feature type="region of interest" description="Disordered" evidence="4">
    <location>
        <begin position="1"/>
        <end position="32"/>
    </location>
</feature>
<evidence type="ECO:0000256" key="2">
    <source>
        <dbReference type="ARBA" id="ARBA00006393"/>
    </source>
</evidence>
<accession>A0A8C4N8R2</accession>
<name>A0A8C4N8R2_EPTBU</name>
<dbReference type="InterPro" id="IPR004171">
    <property type="entry name" value="cAMP_dep_PKI"/>
</dbReference>
<reference evidence="5" key="1">
    <citation type="submission" date="2025-08" db="UniProtKB">
        <authorList>
            <consortium name="Ensembl"/>
        </authorList>
    </citation>
    <scope>IDENTIFICATION</scope>
</reference>
<organism evidence="5 6">
    <name type="scientific">Eptatretus burgeri</name>
    <name type="common">Inshore hagfish</name>
    <dbReference type="NCBI Taxonomy" id="7764"/>
    <lineage>
        <taxon>Eukaryota</taxon>
        <taxon>Metazoa</taxon>
        <taxon>Chordata</taxon>
        <taxon>Craniata</taxon>
        <taxon>Vertebrata</taxon>
        <taxon>Cyclostomata</taxon>
        <taxon>Myxini</taxon>
        <taxon>Myxiniformes</taxon>
        <taxon>Myxinidae</taxon>
        <taxon>Eptatretinae</taxon>
        <taxon>Eptatretus</taxon>
    </lineage>
</organism>
<proteinExistence type="inferred from homology"/>
<dbReference type="GeneTree" id="ENSGT00960000186966"/>
<keyword evidence="6" id="KW-1185">Reference proteome</keyword>
<evidence type="ECO:0008006" key="7">
    <source>
        <dbReference type="Google" id="ProtNLM"/>
    </source>
</evidence>
<dbReference type="Ensembl" id="ENSEBUT00000002850.1">
    <property type="protein sequence ID" value="ENSEBUP00000002494.1"/>
    <property type="gene ID" value="ENSEBUG00000001916.1"/>
</dbReference>
<evidence type="ECO:0000256" key="3">
    <source>
        <dbReference type="ARBA" id="ARBA00023013"/>
    </source>
</evidence>
<comment type="similarity">
    <text evidence="2">Belongs to the PKI family.</text>
</comment>
<keyword evidence="3" id="KW-0649">Protein kinase inhibitor</keyword>